<dbReference type="InterPro" id="IPR052895">
    <property type="entry name" value="HetReg/Transcr_Mod"/>
</dbReference>
<name>A0A179F378_METCM</name>
<organism evidence="2 3">
    <name type="scientific">Pochonia chlamydosporia 170</name>
    <dbReference type="NCBI Taxonomy" id="1380566"/>
    <lineage>
        <taxon>Eukaryota</taxon>
        <taxon>Fungi</taxon>
        <taxon>Dikarya</taxon>
        <taxon>Ascomycota</taxon>
        <taxon>Pezizomycotina</taxon>
        <taxon>Sordariomycetes</taxon>
        <taxon>Hypocreomycetidae</taxon>
        <taxon>Hypocreales</taxon>
        <taxon>Clavicipitaceae</taxon>
        <taxon>Pochonia</taxon>
    </lineage>
</organism>
<dbReference type="OrthoDB" id="4850726at2759"/>
<dbReference type="RefSeq" id="XP_018137572.1">
    <property type="nucleotide sequence ID" value="XM_018291302.1"/>
</dbReference>
<dbReference type="KEGG" id="pchm:VFPPC_13527"/>
<evidence type="ECO:0000313" key="3">
    <source>
        <dbReference type="Proteomes" id="UP000078397"/>
    </source>
</evidence>
<keyword evidence="3" id="KW-1185">Reference proteome</keyword>
<evidence type="ECO:0000313" key="2">
    <source>
        <dbReference type="EMBL" id="OAQ59579.1"/>
    </source>
</evidence>
<dbReference type="AlphaFoldDB" id="A0A179F378"/>
<protein>
    <submittedName>
        <fullName evidence="2">Heterokaryon incompatibility</fullName>
    </submittedName>
</protein>
<dbReference type="Pfam" id="PF26639">
    <property type="entry name" value="Het-6_barrel"/>
    <property type="match status" value="1"/>
</dbReference>
<gene>
    <name evidence="2" type="ORF">VFPPC_13527</name>
</gene>
<feature type="domain" description="Heterokaryon incompatibility" evidence="1">
    <location>
        <begin position="49"/>
        <end position="211"/>
    </location>
</feature>
<dbReference type="PANTHER" id="PTHR24148:SF73">
    <property type="entry name" value="HET DOMAIN PROTEIN (AFU_ORTHOLOGUE AFUA_8G01020)"/>
    <property type="match status" value="1"/>
</dbReference>
<reference evidence="2 3" key="1">
    <citation type="journal article" date="2016" name="PLoS Pathog.">
        <title>Biosynthesis of antibiotic leucinostatins in bio-control fungus Purpureocillium lilacinum and their inhibition on phytophthora revealed by genome mining.</title>
        <authorList>
            <person name="Wang G."/>
            <person name="Liu Z."/>
            <person name="Lin R."/>
            <person name="Li E."/>
            <person name="Mao Z."/>
            <person name="Ling J."/>
            <person name="Yang Y."/>
            <person name="Yin W.B."/>
            <person name="Xie B."/>
        </authorList>
    </citation>
    <scope>NUCLEOTIDE SEQUENCE [LARGE SCALE GENOMIC DNA]</scope>
    <source>
        <strain evidence="2">170</strain>
    </source>
</reference>
<sequence length="713" mass="80417">MSQRKTRYQYAELPRDEPWMRVMVLHPGSPLDEISITIRQERLDGSCSYEALSYVWGSVVDKPETITVNGAKELRITTNLSSALRYLRYPAEERVLWVDAICINQEDLAERGHQVAYMHRIYQQATTVQIWLGLEADDSEFTMKQLDGIGSAVQTAWTKDVRWVLLPRNTDDYSRMLASFTQQLDLSERLWQGLHSFFTRPWFERVWIRQEINPANVAFFDVTLANPVDAQADHMHQPDTDILKRLSPGSTGAAQLICGNNTMSWWNLRNAMTCFQMKLMVGKLGPRTIPISNKARFRLSLVQSLCQTRVYSWASLVRDLRYTKCTDSRDRIYAVCSMMAAPDAPLVITPDYTKPAVDVYRDVVLSHIKHSRSLDILRHCVGTGTPGHPSWIPDWMNEDPPHLGFNDNGRQFLASSHFYADVGAVGHDAIEVPAVVIDSVDKTFPPFSQVPQSTEKRLASECWETIIPGFMGNGNLRDECSGGGTYLSAILDLLTFRNVSETEHPPSDIYPKREMAKQMIELLVYGCLVSHAKHAEETARSIDDGEFNKLRDSIWSASAMNYGLCRTEKGYLSMVPSWTTQGDVVAVLIGSEIPFVLRRIQTTSGSSTAQYRIVGPCYVHGFMDGEALLGPLPPGVETVSEVRTVQRKFRDSESGLLDLADPRILAVFSEDKLHEYRESLKVAQNSRMVQPKLRVGIDSLSELGVQGQVLRLV</sequence>
<comment type="caution">
    <text evidence="2">The sequence shown here is derived from an EMBL/GenBank/DDBJ whole genome shotgun (WGS) entry which is preliminary data.</text>
</comment>
<dbReference type="InterPro" id="IPR010730">
    <property type="entry name" value="HET"/>
</dbReference>
<dbReference type="Pfam" id="PF06985">
    <property type="entry name" value="HET"/>
    <property type="match status" value="1"/>
</dbReference>
<dbReference type="GeneID" id="28855296"/>
<dbReference type="EMBL" id="LSBJ02000002">
    <property type="protein sequence ID" value="OAQ59579.1"/>
    <property type="molecule type" value="Genomic_DNA"/>
</dbReference>
<dbReference type="Proteomes" id="UP000078397">
    <property type="component" value="Unassembled WGS sequence"/>
</dbReference>
<dbReference type="STRING" id="1380566.A0A179F378"/>
<proteinExistence type="predicted"/>
<accession>A0A179F378</accession>
<evidence type="ECO:0000259" key="1">
    <source>
        <dbReference type="Pfam" id="PF06985"/>
    </source>
</evidence>
<dbReference type="PANTHER" id="PTHR24148">
    <property type="entry name" value="ANKYRIN REPEAT DOMAIN-CONTAINING PROTEIN 39 HOMOLOG-RELATED"/>
    <property type="match status" value="1"/>
</dbReference>